<name>T1F0B7_HELRO</name>
<dbReference type="EnsemblMetazoa" id="HelroT168216">
    <property type="protein sequence ID" value="HelroP168216"/>
    <property type="gene ID" value="HelroG168216"/>
</dbReference>
<dbReference type="KEGG" id="hro:HELRODRAFT_168216"/>
<dbReference type="GeneID" id="20202267"/>
<dbReference type="RefSeq" id="XP_009012347.1">
    <property type="nucleotide sequence ID" value="XM_009014099.1"/>
</dbReference>
<sequence length="125" mass="14135">MKEVLLMKKDLDLIKSTNLAAAPDLCVPQKVFELLSSFSEMSTIDVFVNEAGCDEDQIQNTHGSLDNVDKSASLLESSSRSKSKFVTQNVFDMEYEAHKQTKHLLDLSEKSVSFFASMETLFWKF</sequence>
<dbReference type="EMBL" id="AMQM01002920">
    <property type="status" value="NOT_ANNOTATED_CDS"/>
    <property type="molecule type" value="Genomic_DNA"/>
</dbReference>
<accession>T1F0B7</accession>
<evidence type="ECO:0000313" key="2">
    <source>
        <dbReference type="EnsemblMetazoa" id="HelroP168216"/>
    </source>
</evidence>
<protein>
    <submittedName>
        <fullName evidence="1 2">Uncharacterized protein</fullName>
    </submittedName>
</protein>
<evidence type="ECO:0000313" key="3">
    <source>
        <dbReference type="Proteomes" id="UP000015101"/>
    </source>
</evidence>
<proteinExistence type="predicted"/>
<reference evidence="3" key="1">
    <citation type="submission" date="2012-12" db="EMBL/GenBank/DDBJ databases">
        <authorList>
            <person name="Hellsten U."/>
            <person name="Grimwood J."/>
            <person name="Chapman J.A."/>
            <person name="Shapiro H."/>
            <person name="Aerts A."/>
            <person name="Otillar R.P."/>
            <person name="Terry A.Y."/>
            <person name="Boore J.L."/>
            <person name="Simakov O."/>
            <person name="Marletaz F."/>
            <person name="Cho S.-J."/>
            <person name="Edsinger-Gonzales E."/>
            <person name="Havlak P."/>
            <person name="Kuo D.-H."/>
            <person name="Larsson T."/>
            <person name="Lv J."/>
            <person name="Arendt D."/>
            <person name="Savage R."/>
            <person name="Osoegawa K."/>
            <person name="de Jong P."/>
            <person name="Lindberg D.R."/>
            <person name="Seaver E.C."/>
            <person name="Weisblat D.A."/>
            <person name="Putnam N.H."/>
            <person name="Grigoriev I.V."/>
            <person name="Rokhsar D.S."/>
        </authorList>
    </citation>
    <scope>NUCLEOTIDE SEQUENCE</scope>
</reference>
<keyword evidence="3" id="KW-1185">Reference proteome</keyword>
<dbReference type="HOGENOM" id="CLU_1995055_0_0_1"/>
<reference evidence="2" key="3">
    <citation type="submission" date="2015-06" db="UniProtKB">
        <authorList>
            <consortium name="EnsemblMetazoa"/>
        </authorList>
    </citation>
    <scope>IDENTIFICATION</scope>
</reference>
<dbReference type="CTD" id="20202267"/>
<dbReference type="Proteomes" id="UP000015101">
    <property type="component" value="Unassembled WGS sequence"/>
</dbReference>
<dbReference type="AlphaFoldDB" id="T1F0B7"/>
<dbReference type="EMBL" id="KB095959">
    <property type="protein sequence ID" value="ESO09254.1"/>
    <property type="molecule type" value="Genomic_DNA"/>
</dbReference>
<evidence type="ECO:0000313" key="1">
    <source>
        <dbReference type="EMBL" id="ESO09254.1"/>
    </source>
</evidence>
<organism evidence="2 3">
    <name type="scientific">Helobdella robusta</name>
    <name type="common">Californian leech</name>
    <dbReference type="NCBI Taxonomy" id="6412"/>
    <lineage>
        <taxon>Eukaryota</taxon>
        <taxon>Metazoa</taxon>
        <taxon>Spiralia</taxon>
        <taxon>Lophotrochozoa</taxon>
        <taxon>Annelida</taxon>
        <taxon>Clitellata</taxon>
        <taxon>Hirudinea</taxon>
        <taxon>Rhynchobdellida</taxon>
        <taxon>Glossiphoniidae</taxon>
        <taxon>Helobdella</taxon>
    </lineage>
</organism>
<dbReference type="InParanoid" id="T1F0B7"/>
<reference evidence="1 3" key="2">
    <citation type="journal article" date="2013" name="Nature">
        <title>Insights into bilaterian evolution from three spiralian genomes.</title>
        <authorList>
            <person name="Simakov O."/>
            <person name="Marletaz F."/>
            <person name="Cho S.J."/>
            <person name="Edsinger-Gonzales E."/>
            <person name="Havlak P."/>
            <person name="Hellsten U."/>
            <person name="Kuo D.H."/>
            <person name="Larsson T."/>
            <person name="Lv J."/>
            <person name="Arendt D."/>
            <person name="Savage R."/>
            <person name="Osoegawa K."/>
            <person name="de Jong P."/>
            <person name="Grimwood J."/>
            <person name="Chapman J.A."/>
            <person name="Shapiro H."/>
            <person name="Aerts A."/>
            <person name="Otillar R.P."/>
            <person name="Terry A.Y."/>
            <person name="Boore J.L."/>
            <person name="Grigoriev I.V."/>
            <person name="Lindberg D.R."/>
            <person name="Seaver E.C."/>
            <person name="Weisblat D.A."/>
            <person name="Putnam N.H."/>
            <person name="Rokhsar D.S."/>
        </authorList>
    </citation>
    <scope>NUCLEOTIDE SEQUENCE</scope>
</reference>
<gene>
    <name evidence="2" type="primary">20202267</name>
    <name evidence="1" type="ORF">HELRODRAFT_168216</name>
</gene>